<dbReference type="EMBL" id="CAJVQA010004413">
    <property type="protein sequence ID" value="CAG8598318.1"/>
    <property type="molecule type" value="Genomic_DNA"/>
</dbReference>
<reference evidence="1" key="1">
    <citation type="submission" date="2021-06" db="EMBL/GenBank/DDBJ databases">
        <authorList>
            <person name="Kallberg Y."/>
            <person name="Tangrot J."/>
            <person name="Rosling A."/>
        </authorList>
    </citation>
    <scope>NUCLEOTIDE SEQUENCE</scope>
    <source>
        <strain evidence="1">FL966</strain>
    </source>
</reference>
<proteinExistence type="predicted"/>
<accession>A0A9N9CF99</accession>
<sequence>MESIANPTLAKRPLSNGTTIPFAAVDDYYLNFTNPGRDGVVIGAEHSFRLATATNQYAPKYIPLNDEHKHLAGEIADGFFEQFRLSFKTQK</sequence>
<keyword evidence="2" id="KW-1185">Reference proteome</keyword>
<protein>
    <submittedName>
        <fullName evidence="1">10545_t:CDS:1</fullName>
    </submittedName>
</protein>
<dbReference type="AlphaFoldDB" id="A0A9N9CF99"/>
<gene>
    <name evidence="1" type="ORF">CPELLU_LOCUS6868</name>
</gene>
<dbReference type="Proteomes" id="UP000789759">
    <property type="component" value="Unassembled WGS sequence"/>
</dbReference>
<organism evidence="1 2">
    <name type="scientific">Cetraspora pellucida</name>
    <dbReference type="NCBI Taxonomy" id="1433469"/>
    <lineage>
        <taxon>Eukaryota</taxon>
        <taxon>Fungi</taxon>
        <taxon>Fungi incertae sedis</taxon>
        <taxon>Mucoromycota</taxon>
        <taxon>Glomeromycotina</taxon>
        <taxon>Glomeromycetes</taxon>
        <taxon>Diversisporales</taxon>
        <taxon>Gigasporaceae</taxon>
        <taxon>Cetraspora</taxon>
    </lineage>
</organism>
<comment type="caution">
    <text evidence="1">The sequence shown here is derived from an EMBL/GenBank/DDBJ whole genome shotgun (WGS) entry which is preliminary data.</text>
</comment>
<name>A0A9N9CF99_9GLOM</name>
<evidence type="ECO:0000313" key="2">
    <source>
        <dbReference type="Proteomes" id="UP000789759"/>
    </source>
</evidence>
<evidence type="ECO:0000313" key="1">
    <source>
        <dbReference type="EMBL" id="CAG8598318.1"/>
    </source>
</evidence>